<proteinExistence type="predicted"/>
<feature type="region of interest" description="Disordered" evidence="1">
    <location>
        <begin position="231"/>
        <end position="325"/>
    </location>
</feature>
<keyword evidence="3" id="KW-1185">Reference proteome</keyword>
<sequence>ALAAQEEANKENTRLKDQLDAIREGRNDGGGEKINDGDSENDSQSGTGDGNTPDDAGRQVTQPHATVANGSAAPSESDFGRRRQALETLAAQRSNNQEPPQNPVPQDPTASSTGIGPSDTKPRPPGRPGQDYNLCMEMGLSRSRAGIKQYNMLIRVAHHALHESRIPWQKFEWNRLPSDDKSIMYGIMRQRAPFLAKFENNWASEWLVRQYIKTLRADAYKNKIMERPSKYDHLVANSSRRNQAKPRKSKARQDYENRKERAKEKKRAEREERRKKRRISRRVEESDDEDGGTGDDGKESSGVQMAGPIRGADEGGNGMDDDGEE</sequence>
<comment type="caution">
    <text evidence="2">The sequence shown here is derived from an EMBL/GenBank/DDBJ whole genome shotgun (WGS) entry which is preliminary data.</text>
</comment>
<gene>
    <name evidence="2" type="ORF">V5O48_018867</name>
</gene>
<feature type="compositionally biased region" description="Polar residues" evidence="1">
    <location>
        <begin position="59"/>
        <end position="74"/>
    </location>
</feature>
<dbReference type="EMBL" id="JBAHYK010003788">
    <property type="protein sequence ID" value="KAL0563208.1"/>
    <property type="molecule type" value="Genomic_DNA"/>
</dbReference>
<name>A0ABR3EK32_9AGAR</name>
<feature type="non-terminal residue" evidence="2">
    <location>
        <position position="1"/>
    </location>
</feature>
<evidence type="ECO:0000313" key="2">
    <source>
        <dbReference type="EMBL" id="KAL0563208.1"/>
    </source>
</evidence>
<feature type="compositionally biased region" description="Basic and acidic residues" evidence="1">
    <location>
        <begin position="7"/>
        <end position="36"/>
    </location>
</feature>
<dbReference type="Proteomes" id="UP001465976">
    <property type="component" value="Unassembled WGS sequence"/>
</dbReference>
<protein>
    <submittedName>
        <fullName evidence="2">Uncharacterized protein</fullName>
    </submittedName>
</protein>
<organism evidence="2 3">
    <name type="scientific">Marasmius crinis-equi</name>
    <dbReference type="NCBI Taxonomy" id="585013"/>
    <lineage>
        <taxon>Eukaryota</taxon>
        <taxon>Fungi</taxon>
        <taxon>Dikarya</taxon>
        <taxon>Basidiomycota</taxon>
        <taxon>Agaricomycotina</taxon>
        <taxon>Agaricomycetes</taxon>
        <taxon>Agaricomycetidae</taxon>
        <taxon>Agaricales</taxon>
        <taxon>Marasmiineae</taxon>
        <taxon>Marasmiaceae</taxon>
        <taxon>Marasmius</taxon>
    </lineage>
</organism>
<accession>A0ABR3EK32</accession>
<feature type="region of interest" description="Disordered" evidence="1">
    <location>
        <begin position="1"/>
        <end position="132"/>
    </location>
</feature>
<reference evidence="2 3" key="1">
    <citation type="submission" date="2024-02" db="EMBL/GenBank/DDBJ databases">
        <title>A draft genome for the cacao thread blight pathogen Marasmius crinis-equi.</title>
        <authorList>
            <person name="Cohen S.P."/>
            <person name="Baruah I.K."/>
            <person name="Amoako-Attah I."/>
            <person name="Bukari Y."/>
            <person name="Meinhardt L.W."/>
            <person name="Bailey B.A."/>
        </authorList>
    </citation>
    <scope>NUCLEOTIDE SEQUENCE [LARGE SCALE GENOMIC DNA]</scope>
    <source>
        <strain evidence="2 3">GH-76</strain>
    </source>
</reference>
<evidence type="ECO:0000313" key="3">
    <source>
        <dbReference type="Proteomes" id="UP001465976"/>
    </source>
</evidence>
<feature type="compositionally biased region" description="Basic and acidic residues" evidence="1">
    <location>
        <begin position="251"/>
        <end position="272"/>
    </location>
</feature>
<evidence type="ECO:0000256" key="1">
    <source>
        <dbReference type="SAM" id="MobiDB-lite"/>
    </source>
</evidence>